<dbReference type="PANTHER" id="PTHR14742">
    <property type="entry name" value="RIBONUCLEASE P SUBUNIT P21"/>
    <property type="match status" value="1"/>
</dbReference>
<gene>
    <name evidence="2" type="ORF">B0T25DRAFT_326976</name>
</gene>
<dbReference type="PANTHER" id="PTHR14742:SF3">
    <property type="entry name" value="RIBONUCLEASE MRP PROTEIN SUBUNIT SNM1"/>
    <property type="match status" value="1"/>
</dbReference>
<protein>
    <submittedName>
        <fullName evidence="2">Uncharacterized protein</fullName>
    </submittedName>
</protein>
<evidence type="ECO:0000256" key="1">
    <source>
        <dbReference type="SAM" id="MobiDB-lite"/>
    </source>
</evidence>
<feature type="region of interest" description="Disordered" evidence="1">
    <location>
        <begin position="119"/>
        <end position="147"/>
    </location>
</feature>
<feature type="compositionally biased region" description="Polar residues" evidence="1">
    <location>
        <begin position="226"/>
        <end position="238"/>
    </location>
</feature>
<dbReference type="GO" id="GO:0008033">
    <property type="term" value="P:tRNA processing"/>
    <property type="evidence" value="ECO:0007669"/>
    <property type="project" value="TreeGrafter"/>
</dbReference>
<reference evidence="2" key="1">
    <citation type="journal article" date="2023" name="Mol. Phylogenet. Evol.">
        <title>Genome-scale phylogeny and comparative genomics of the fungal order Sordariales.</title>
        <authorList>
            <person name="Hensen N."/>
            <person name="Bonometti L."/>
            <person name="Westerberg I."/>
            <person name="Brannstrom I.O."/>
            <person name="Guillou S."/>
            <person name="Cros-Aarteil S."/>
            <person name="Calhoun S."/>
            <person name="Haridas S."/>
            <person name="Kuo A."/>
            <person name="Mondo S."/>
            <person name="Pangilinan J."/>
            <person name="Riley R."/>
            <person name="LaButti K."/>
            <person name="Andreopoulos B."/>
            <person name="Lipzen A."/>
            <person name="Chen C."/>
            <person name="Yan M."/>
            <person name="Daum C."/>
            <person name="Ng V."/>
            <person name="Clum A."/>
            <person name="Steindorff A."/>
            <person name="Ohm R.A."/>
            <person name="Martin F."/>
            <person name="Silar P."/>
            <person name="Natvig D.O."/>
            <person name="Lalanne C."/>
            <person name="Gautier V."/>
            <person name="Ament-Velasquez S.L."/>
            <person name="Kruys A."/>
            <person name="Hutchinson M.I."/>
            <person name="Powell A.J."/>
            <person name="Barry K."/>
            <person name="Miller A.N."/>
            <person name="Grigoriev I.V."/>
            <person name="Debuchy R."/>
            <person name="Gladieux P."/>
            <person name="Hiltunen Thoren M."/>
            <person name="Johannesson H."/>
        </authorList>
    </citation>
    <scope>NUCLEOTIDE SEQUENCE</scope>
    <source>
        <strain evidence="2">CBS 955.72</strain>
    </source>
</reference>
<evidence type="ECO:0000313" key="3">
    <source>
        <dbReference type="Proteomes" id="UP001275084"/>
    </source>
</evidence>
<dbReference type="InterPro" id="IPR007175">
    <property type="entry name" value="Rpr2/Snm1/Rpp21"/>
</dbReference>
<sequence>MWLIHILSGMVNAFEFSTPRTPRLKLSDTTKLLTIGLRPAPSTMTFNLPSNELSPALNFLTDAGHLLATTSPQISAFCMRQRDNLAFEHELSQSETQRGHVCGCCGHIMIPGQGSTLSFKPKASPIKRPRSVVHRKRKGGFGTEQHGPTKVLTCGHCGRVTKLERPVPAPISGRDIRAMKSLVKVVAPGKPPSSTQTSTQEPQKANANASSKKRAKSRKAGLQALLEQSNASKGSRSGLSLADFMAK</sequence>
<evidence type="ECO:0000313" key="2">
    <source>
        <dbReference type="EMBL" id="KAK3344415.1"/>
    </source>
</evidence>
<dbReference type="GO" id="GO:0005655">
    <property type="term" value="C:nucleolar ribonuclease P complex"/>
    <property type="evidence" value="ECO:0007669"/>
    <property type="project" value="TreeGrafter"/>
</dbReference>
<dbReference type="Pfam" id="PF04032">
    <property type="entry name" value="Rpr2"/>
    <property type="match status" value="1"/>
</dbReference>
<feature type="compositionally biased region" description="Basic residues" evidence="1">
    <location>
        <begin position="125"/>
        <end position="139"/>
    </location>
</feature>
<dbReference type="AlphaFoldDB" id="A0AAJ0MA15"/>
<accession>A0AAJ0MA15</accession>
<dbReference type="Proteomes" id="UP001275084">
    <property type="component" value="Unassembled WGS sequence"/>
</dbReference>
<feature type="compositionally biased region" description="Polar residues" evidence="1">
    <location>
        <begin position="192"/>
        <end position="203"/>
    </location>
</feature>
<keyword evidence="3" id="KW-1185">Reference proteome</keyword>
<organism evidence="2 3">
    <name type="scientific">Lasiosphaeria hispida</name>
    <dbReference type="NCBI Taxonomy" id="260671"/>
    <lineage>
        <taxon>Eukaryota</taxon>
        <taxon>Fungi</taxon>
        <taxon>Dikarya</taxon>
        <taxon>Ascomycota</taxon>
        <taxon>Pezizomycotina</taxon>
        <taxon>Sordariomycetes</taxon>
        <taxon>Sordariomycetidae</taxon>
        <taxon>Sordariales</taxon>
        <taxon>Lasiosphaeriaceae</taxon>
        <taxon>Lasiosphaeria</taxon>
    </lineage>
</organism>
<name>A0AAJ0MA15_9PEZI</name>
<proteinExistence type="predicted"/>
<reference evidence="2" key="2">
    <citation type="submission" date="2023-06" db="EMBL/GenBank/DDBJ databases">
        <authorList>
            <consortium name="Lawrence Berkeley National Laboratory"/>
            <person name="Haridas S."/>
            <person name="Hensen N."/>
            <person name="Bonometti L."/>
            <person name="Westerberg I."/>
            <person name="Brannstrom I.O."/>
            <person name="Guillou S."/>
            <person name="Cros-Aarteil S."/>
            <person name="Calhoun S."/>
            <person name="Kuo A."/>
            <person name="Mondo S."/>
            <person name="Pangilinan J."/>
            <person name="Riley R."/>
            <person name="Labutti K."/>
            <person name="Andreopoulos B."/>
            <person name="Lipzen A."/>
            <person name="Chen C."/>
            <person name="Yanf M."/>
            <person name="Daum C."/>
            <person name="Ng V."/>
            <person name="Clum A."/>
            <person name="Steindorff A."/>
            <person name="Ohm R."/>
            <person name="Martin F."/>
            <person name="Silar P."/>
            <person name="Natvig D."/>
            <person name="Lalanne C."/>
            <person name="Gautier V."/>
            <person name="Ament-Velasquez S.L."/>
            <person name="Kruys A."/>
            <person name="Hutchinson M.I."/>
            <person name="Powell A.J."/>
            <person name="Barry K."/>
            <person name="Miller A.N."/>
            <person name="Grigoriev I.V."/>
            <person name="Debuchy R."/>
            <person name="Gladieux P."/>
            <person name="Thoren M.H."/>
            <person name="Johannesson H."/>
        </authorList>
    </citation>
    <scope>NUCLEOTIDE SEQUENCE</scope>
    <source>
        <strain evidence="2">CBS 955.72</strain>
    </source>
</reference>
<feature type="region of interest" description="Disordered" evidence="1">
    <location>
        <begin position="187"/>
        <end position="247"/>
    </location>
</feature>
<dbReference type="EMBL" id="JAUIQD010000007">
    <property type="protein sequence ID" value="KAK3344415.1"/>
    <property type="molecule type" value="Genomic_DNA"/>
</dbReference>
<comment type="caution">
    <text evidence="2">The sequence shown here is derived from an EMBL/GenBank/DDBJ whole genome shotgun (WGS) entry which is preliminary data.</text>
</comment>